<dbReference type="Gene3D" id="1.10.1740.10">
    <property type="match status" value="1"/>
</dbReference>
<dbReference type="InterPro" id="IPR013325">
    <property type="entry name" value="RNA_pol_sigma_r2"/>
</dbReference>
<comment type="caution">
    <text evidence="1">The sequence shown here is derived from an EMBL/GenBank/DDBJ whole genome shotgun (WGS) entry which is preliminary data.</text>
</comment>
<accession>A0ABV8BZB1</accession>
<proteinExistence type="predicted"/>
<organism evidence="1 2">
    <name type="scientific">Lentzea rhizosphaerae</name>
    <dbReference type="NCBI Taxonomy" id="2041025"/>
    <lineage>
        <taxon>Bacteria</taxon>
        <taxon>Bacillati</taxon>
        <taxon>Actinomycetota</taxon>
        <taxon>Actinomycetes</taxon>
        <taxon>Pseudonocardiales</taxon>
        <taxon>Pseudonocardiaceae</taxon>
        <taxon>Lentzea</taxon>
    </lineage>
</organism>
<dbReference type="Proteomes" id="UP001595690">
    <property type="component" value="Unassembled WGS sequence"/>
</dbReference>
<evidence type="ECO:0000313" key="2">
    <source>
        <dbReference type="Proteomes" id="UP001595690"/>
    </source>
</evidence>
<name>A0ABV8BZB1_9PSEU</name>
<keyword evidence="2" id="KW-1185">Reference proteome</keyword>
<evidence type="ECO:0000313" key="1">
    <source>
        <dbReference type="EMBL" id="MFC3895063.1"/>
    </source>
</evidence>
<dbReference type="SUPFAM" id="SSF88946">
    <property type="entry name" value="Sigma2 domain of RNA polymerase sigma factors"/>
    <property type="match status" value="1"/>
</dbReference>
<dbReference type="RefSeq" id="WP_030468720.1">
    <property type="nucleotide sequence ID" value="NZ_JBHRZI010000022.1"/>
</dbReference>
<dbReference type="EMBL" id="JBHRZI010000022">
    <property type="protein sequence ID" value="MFC3895063.1"/>
    <property type="molecule type" value="Genomic_DNA"/>
</dbReference>
<gene>
    <name evidence="1" type="ORF">ACFOWZ_26580</name>
</gene>
<sequence length="94" mass="10803">MTTHLRVLRGGQDDDSELVARLRAGDWTALDALYGRYSLPVFQRCWRVLRTRHTSWEATHDTFATYLAQLPSVPPREWLLATGSRLAHARRGAR</sequence>
<protein>
    <submittedName>
        <fullName evidence="1">RNA polymerase sigma factor</fullName>
    </submittedName>
</protein>
<reference evidence="2" key="1">
    <citation type="journal article" date="2019" name="Int. J. Syst. Evol. Microbiol.">
        <title>The Global Catalogue of Microorganisms (GCM) 10K type strain sequencing project: providing services to taxonomists for standard genome sequencing and annotation.</title>
        <authorList>
            <consortium name="The Broad Institute Genomics Platform"/>
            <consortium name="The Broad Institute Genome Sequencing Center for Infectious Disease"/>
            <person name="Wu L."/>
            <person name="Ma J."/>
        </authorList>
    </citation>
    <scope>NUCLEOTIDE SEQUENCE [LARGE SCALE GENOMIC DNA]</scope>
    <source>
        <strain evidence="2">CGMCC 4.7405</strain>
    </source>
</reference>